<dbReference type="Pfam" id="PF00057">
    <property type="entry name" value="Ldl_recept_a"/>
    <property type="match status" value="2"/>
</dbReference>
<dbReference type="Proteomes" id="UP001266305">
    <property type="component" value="Unassembled WGS sequence"/>
</dbReference>
<dbReference type="PANTHER" id="PTHR22722">
    <property type="entry name" value="LOW-DENSITY LIPOPROTEIN RECEPTOR-RELATED PROTEIN 2-RELATED"/>
    <property type="match status" value="1"/>
</dbReference>
<dbReference type="SMART" id="SM00192">
    <property type="entry name" value="LDLa"/>
    <property type="match status" value="2"/>
</dbReference>
<dbReference type="PROSITE" id="PS01209">
    <property type="entry name" value="LDLRA_1"/>
    <property type="match status" value="2"/>
</dbReference>
<keyword evidence="4" id="KW-1133">Transmembrane helix</keyword>
<evidence type="ECO:0000256" key="7">
    <source>
        <dbReference type="ARBA" id="ARBA00023170"/>
    </source>
</evidence>
<evidence type="ECO:0000256" key="3">
    <source>
        <dbReference type="ARBA" id="ARBA00022737"/>
    </source>
</evidence>
<name>A0ABQ9VJ11_SAGOE</name>
<evidence type="ECO:0000256" key="5">
    <source>
        <dbReference type="ARBA" id="ARBA00023136"/>
    </source>
</evidence>
<keyword evidence="5" id="KW-0472">Membrane</keyword>
<feature type="disulfide bond" evidence="9">
    <location>
        <begin position="24"/>
        <end position="42"/>
    </location>
</feature>
<accession>A0ABQ9VJ11</accession>
<evidence type="ECO:0000313" key="11">
    <source>
        <dbReference type="Proteomes" id="UP001266305"/>
    </source>
</evidence>
<dbReference type="InterPro" id="IPR023415">
    <property type="entry name" value="LDLR_class-A_CS"/>
</dbReference>
<comment type="subcellular location">
    <subcellularLocation>
        <location evidence="1">Membrane</location>
        <topology evidence="1">Single-pass membrane protein</topology>
    </subcellularLocation>
</comment>
<evidence type="ECO:0000256" key="1">
    <source>
        <dbReference type="ARBA" id="ARBA00004167"/>
    </source>
</evidence>
<evidence type="ECO:0000256" key="2">
    <source>
        <dbReference type="ARBA" id="ARBA00022692"/>
    </source>
</evidence>
<dbReference type="PROSITE" id="PS50068">
    <property type="entry name" value="LDLRA_2"/>
    <property type="match status" value="2"/>
</dbReference>
<reference evidence="10 11" key="1">
    <citation type="submission" date="2023-05" db="EMBL/GenBank/DDBJ databases">
        <title>B98-5 Cell Line De Novo Hybrid Assembly: An Optical Mapping Approach.</title>
        <authorList>
            <person name="Kananen K."/>
            <person name="Auerbach J.A."/>
            <person name="Kautto E."/>
            <person name="Blachly J.S."/>
        </authorList>
    </citation>
    <scope>NUCLEOTIDE SEQUENCE [LARGE SCALE GENOMIC DNA]</scope>
    <source>
        <strain evidence="10">B95-8</strain>
        <tissue evidence="10">Cell line</tissue>
    </source>
</reference>
<feature type="disulfide bond" evidence="9">
    <location>
        <begin position="36"/>
        <end position="51"/>
    </location>
</feature>
<keyword evidence="7" id="KW-0675">Receptor</keyword>
<organism evidence="10 11">
    <name type="scientific">Saguinus oedipus</name>
    <name type="common">Cotton-top tamarin</name>
    <name type="synonym">Oedipomidas oedipus</name>
    <dbReference type="NCBI Taxonomy" id="9490"/>
    <lineage>
        <taxon>Eukaryota</taxon>
        <taxon>Metazoa</taxon>
        <taxon>Chordata</taxon>
        <taxon>Craniata</taxon>
        <taxon>Vertebrata</taxon>
        <taxon>Euteleostomi</taxon>
        <taxon>Mammalia</taxon>
        <taxon>Eutheria</taxon>
        <taxon>Euarchontoglires</taxon>
        <taxon>Primates</taxon>
        <taxon>Haplorrhini</taxon>
        <taxon>Platyrrhini</taxon>
        <taxon>Cebidae</taxon>
        <taxon>Callitrichinae</taxon>
        <taxon>Saguinus</taxon>
    </lineage>
</organism>
<evidence type="ECO:0000313" key="10">
    <source>
        <dbReference type="EMBL" id="KAK2108849.1"/>
    </source>
</evidence>
<comment type="caution">
    <text evidence="9">Lacks conserved residue(s) required for the propagation of feature annotation.</text>
</comment>
<gene>
    <name evidence="10" type="ORF">P7K49_014014</name>
</gene>
<sequence length="123" mass="13961">MNLRHNLVLQVRNFVECDSEHFRCRNGHCIPKDWRCDGTKDCLDDSDEIGCAPVTCQQGYFKCHSDGQCIPNSWVCDQDQDCDDGSDELQHCLKLDPQVNTGVTTSETAQMELMRKTAFRDGS</sequence>
<evidence type="ECO:0000256" key="9">
    <source>
        <dbReference type="PROSITE-ProRule" id="PRU00124"/>
    </source>
</evidence>
<protein>
    <submittedName>
        <fullName evidence="10">Uncharacterized protein</fullName>
    </submittedName>
</protein>
<dbReference type="InterPro" id="IPR036055">
    <property type="entry name" value="LDL_receptor-like_sf"/>
</dbReference>
<dbReference type="SUPFAM" id="SSF57424">
    <property type="entry name" value="LDL receptor-like module"/>
    <property type="match status" value="2"/>
</dbReference>
<keyword evidence="11" id="KW-1185">Reference proteome</keyword>
<feature type="disulfide bond" evidence="9">
    <location>
        <begin position="17"/>
        <end position="29"/>
    </location>
</feature>
<keyword evidence="3" id="KW-0677">Repeat</keyword>
<dbReference type="InterPro" id="IPR051221">
    <property type="entry name" value="LDLR-related"/>
</dbReference>
<dbReference type="InterPro" id="IPR002172">
    <property type="entry name" value="LDrepeatLR_classA_rpt"/>
</dbReference>
<evidence type="ECO:0000256" key="8">
    <source>
        <dbReference type="ARBA" id="ARBA00023180"/>
    </source>
</evidence>
<proteinExistence type="predicted"/>
<evidence type="ECO:0000256" key="4">
    <source>
        <dbReference type="ARBA" id="ARBA00022989"/>
    </source>
</evidence>
<dbReference type="CDD" id="cd00112">
    <property type="entry name" value="LDLa"/>
    <property type="match status" value="1"/>
</dbReference>
<dbReference type="PRINTS" id="PR00261">
    <property type="entry name" value="LDLRECEPTOR"/>
</dbReference>
<dbReference type="EMBL" id="JASSZA010000006">
    <property type="protein sequence ID" value="KAK2108849.1"/>
    <property type="molecule type" value="Genomic_DNA"/>
</dbReference>
<keyword evidence="6 9" id="KW-1015">Disulfide bond</keyword>
<comment type="caution">
    <text evidence="10">The sequence shown here is derived from an EMBL/GenBank/DDBJ whole genome shotgun (WGS) entry which is preliminary data.</text>
</comment>
<keyword evidence="8" id="KW-0325">Glycoprotein</keyword>
<keyword evidence="2" id="KW-0812">Transmembrane</keyword>
<evidence type="ECO:0000256" key="6">
    <source>
        <dbReference type="ARBA" id="ARBA00023157"/>
    </source>
</evidence>
<dbReference type="Gene3D" id="4.10.400.10">
    <property type="entry name" value="Low-density Lipoprotein Receptor"/>
    <property type="match status" value="2"/>
</dbReference>